<feature type="compositionally biased region" description="Polar residues" evidence="1">
    <location>
        <begin position="1"/>
        <end position="25"/>
    </location>
</feature>
<feature type="compositionally biased region" description="Low complexity" evidence="1">
    <location>
        <begin position="48"/>
        <end position="58"/>
    </location>
</feature>
<name>X1BR45_9ZZZZ</name>
<feature type="non-terminal residue" evidence="2">
    <location>
        <position position="92"/>
    </location>
</feature>
<evidence type="ECO:0000313" key="2">
    <source>
        <dbReference type="EMBL" id="GAG97510.1"/>
    </source>
</evidence>
<organism evidence="2">
    <name type="scientific">marine sediment metagenome</name>
    <dbReference type="NCBI Taxonomy" id="412755"/>
    <lineage>
        <taxon>unclassified sequences</taxon>
        <taxon>metagenomes</taxon>
        <taxon>ecological metagenomes</taxon>
    </lineage>
</organism>
<protein>
    <submittedName>
        <fullName evidence="2">Uncharacterized protein</fullName>
    </submittedName>
</protein>
<feature type="compositionally biased region" description="Basic and acidic residues" evidence="1">
    <location>
        <begin position="73"/>
        <end position="92"/>
    </location>
</feature>
<dbReference type="EMBL" id="BART01025163">
    <property type="protein sequence ID" value="GAG97510.1"/>
    <property type="molecule type" value="Genomic_DNA"/>
</dbReference>
<reference evidence="2" key="1">
    <citation type="journal article" date="2014" name="Front. Microbiol.">
        <title>High frequency of phylogenetically diverse reductive dehalogenase-homologous genes in deep subseafloor sedimentary metagenomes.</title>
        <authorList>
            <person name="Kawai M."/>
            <person name="Futagami T."/>
            <person name="Toyoda A."/>
            <person name="Takaki Y."/>
            <person name="Nishi S."/>
            <person name="Hori S."/>
            <person name="Arai W."/>
            <person name="Tsubouchi T."/>
            <person name="Morono Y."/>
            <person name="Uchiyama I."/>
            <person name="Ito T."/>
            <person name="Fujiyama A."/>
            <person name="Inagaki F."/>
            <person name="Takami H."/>
        </authorList>
    </citation>
    <scope>NUCLEOTIDE SEQUENCE</scope>
    <source>
        <strain evidence="2">Expedition CK06-06</strain>
    </source>
</reference>
<evidence type="ECO:0000256" key="1">
    <source>
        <dbReference type="SAM" id="MobiDB-lite"/>
    </source>
</evidence>
<accession>X1BR45</accession>
<gene>
    <name evidence="2" type="ORF">S01H4_45230</name>
</gene>
<feature type="compositionally biased region" description="Acidic residues" evidence="1">
    <location>
        <begin position="59"/>
        <end position="69"/>
    </location>
</feature>
<dbReference type="AlphaFoldDB" id="X1BR45"/>
<feature type="region of interest" description="Disordered" evidence="1">
    <location>
        <begin position="1"/>
        <end position="92"/>
    </location>
</feature>
<proteinExistence type="predicted"/>
<sequence>MEHTSNNETLPSGESNSSVTATSESDPTRNAADPNMTFDVDDGENKINDLLVDLVANNNDDDDDGDDPMDCTPIEKLDLSTAKGYEESPPKA</sequence>
<comment type="caution">
    <text evidence="2">The sequence shown here is derived from an EMBL/GenBank/DDBJ whole genome shotgun (WGS) entry which is preliminary data.</text>
</comment>